<comment type="caution">
    <text evidence="5">The sequence shown here is derived from an EMBL/GenBank/DDBJ whole genome shotgun (WGS) entry which is preliminary data.</text>
</comment>
<evidence type="ECO:0000259" key="4">
    <source>
        <dbReference type="PROSITE" id="PS50085"/>
    </source>
</evidence>
<feature type="compositionally biased region" description="Polar residues" evidence="3">
    <location>
        <begin position="653"/>
        <end position="671"/>
    </location>
</feature>
<proteinExistence type="predicted"/>
<dbReference type="PROSITE" id="PS50085">
    <property type="entry name" value="RAPGAP"/>
    <property type="match status" value="1"/>
</dbReference>
<dbReference type="GO" id="GO:0005737">
    <property type="term" value="C:cytoplasm"/>
    <property type="evidence" value="ECO:0007669"/>
    <property type="project" value="TreeGrafter"/>
</dbReference>
<dbReference type="InterPro" id="IPR016024">
    <property type="entry name" value="ARM-type_fold"/>
</dbReference>
<dbReference type="Pfam" id="PF20412">
    <property type="entry name" value="RALGAPB_N"/>
    <property type="match status" value="1"/>
</dbReference>
<dbReference type="InterPro" id="IPR000331">
    <property type="entry name" value="Rap/Ran_GAP_dom"/>
</dbReference>
<dbReference type="InterPro" id="IPR035974">
    <property type="entry name" value="Rap/Ran-GAP_sf"/>
</dbReference>
<dbReference type="Proteomes" id="UP000186922">
    <property type="component" value="Unassembled WGS sequence"/>
</dbReference>
<dbReference type="PANTHER" id="PTHR10063">
    <property type="entry name" value="TUBERIN"/>
    <property type="match status" value="1"/>
</dbReference>
<evidence type="ECO:0000256" key="1">
    <source>
        <dbReference type="ARBA" id="ARBA00022468"/>
    </source>
</evidence>
<feature type="compositionally biased region" description="Basic and acidic residues" evidence="3">
    <location>
        <begin position="682"/>
        <end position="694"/>
    </location>
</feature>
<dbReference type="GO" id="GO:0051056">
    <property type="term" value="P:regulation of small GTPase mediated signal transduction"/>
    <property type="evidence" value="ECO:0007669"/>
    <property type="project" value="InterPro"/>
</dbReference>
<keyword evidence="1" id="KW-0343">GTPase activation</keyword>
<dbReference type="Gene3D" id="3.40.50.11210">
    <property type="entry name" value="Rap/Ran-GAP"/>
    <property type="match status" value="1"/>
</dbReference>
<feature type="domain" description="Rap-GAP" evidence="4">
    <location>
        <begin position="1535"/>
        <end position="1744"/>
    </location>
</feature>
<protein>
    <recommendedName>
        <fullName evidence="4">Rap-GAP domain-containing protein</fullName>
    </recommendedName>
</protein>
<dbReference type="GO" id="GO:0005096">
    <property type="term" value="F:GTPase activator activity"/>
    <property type="evidence" value="ECO:0007669"/>
    <property type="project" value="UniProtKB-KW"/>
</dbReference>
<feature type="compositionally biased region" description="Basic and acidic residues" evidence="3">
    <location>
        <begin position="298"/>
        <end position="310"/>
    </location>
</feature>
<evidence type="ECO:0000313" key="5">
    <source>
        <dbReference type="EMBL" id="GAU97901.1"/>
    </source>
</evidence>
<feature type="region of interest" description="Disordered" evidence="3">
    <location>
        <begin position="289"/>
        <end position="322"/>
    </location>
</feature>
<dbReference type="GO" id="GO:0005634">
    <property type="term" value="C:nucleus"/>
    <property type="evidence" value="ECO:0007669"/>
    <property type="project" value="InterPro"/>
</dbReference>
<evidence type="ECO:0000256" key="2">
    <source>
        <dbReference type="ARBA" id="ARBA00022553"/>
    </source>
</evidence>
<sequence>MFSKKHSDLQKSLVKLSDNKKDIKTRFKHLKVILDNGNAVESKKILSEDTEEVFRLFTENFSALDQSLKLKGQRVGKEEIDNTLHSLEKLLLLLPEYVRNNAEQLAIIVTILKRCLHPGSTLRLRHDAMRPFLIYYQIMRDSCPEDLHLMFGLLVPGLLREPFGDPQRISSIFHGTPPLLHPPPGEKPPDQITRLMFETLLDYLVSQVFRIRWDLPEEYQASFLFIFERFKNVYLPHVFPRVRTSAVASRVEMATPVTAPVPTEPTTLSLQVATTKWLVTFLQCPDSLRGDSSNDSQYSREHEGSPDHSDQQSSNAGKISRESSSSGFASAVQSLWHSDQSFHSNAQKAHNVWYPLSVYSLVRSILLSNPQNTALIHGIFETALQFPVRETFVIRRVISVYHSWISLDMKDDNARQSSSVGGADATDSGSRTSGERSHIFGSQNALKVFCTNSVYTFISHDGGIDSLSSPTRSQTLDDQEDLCKRVIALYRHAITKVPMSLSSWECILSTLLRVLTVLMPLNPPKDRLSLLCGRLAVPVFQTVLVAWVKGTMSAVISVKLWDDLTDLLSTLTAWDELIIRWEKTLELITKMLATEVFGIPSEIENSEDSRRVLEASPVTNEREKDGTLTAAVNFLRPRSNASNDIEHLAAYNPRNSYGPSETSGMDDTSLSDIPEPEELDEDRGSTLKAGENRQRNFSGENEQRSEDRCTQFAKFLDSSLSSSTPDSLKDRDSLNSPLFYPLVEIDRQRAPSASSWISVMAGGQMQGWSPDSTCALWFRVFGVIGPVNKIKQPISHKFALQSVNHIVHLLHAIHEKERHISSELSIPKTESFIPVSIVVPLLCEATDLPDTFHESQVLALQMLLEIAFRVSSLPKGFLGQLFHVVHKSLLSQDQGLIETTLNYGGMRLFLGGLPSAYLLLEDVLRSAEHLLGVENPPLQLTSIRIVTSVLSYLKTLPKHFEVFCPTGNALPDVQVVVREELEQKFYDVIFRYTEAEYPPLIRISAFYCIGRVLTRLLDKDEDFDLPIAEKFVSSLLSALRQRADEGASEATDVLFMLSIHAKDLLRLNRTIVMSVVETICAVVNQMAGDLQNGSELTRTSEELFVKLMFCMCEWMTCTPHVISASVSRPDDMSVRELIEQVLQRVALLSDPLIRLNNAELASKVEEVRSKGRRGFSDHLISDRRYSADVATTNNHKAGEEEQVLTRRTTSIFGRPPPDVPKEKEKPAALVPALVIKSQPVFEADSRFRTLKLAGTYVARHFTSLLNALPDAPAWVLPGSSVSEGDGMEANDLQSNENLQIFTTYDTVISVIALKTGMDEERPDQLSTVPGSTSIYPMIRIIVRDLAGKYCYDIQTLFGNDDVIDSLYETQTLVTGRPPPESPASYDERIRRRSDSLHYKSPETVQEPLDLDALSSAADPTLAIMKYVEKTSPDLGLLRNHPINEAGPPPAGVTEEQEAHAVALLQAQDDIMHSHVADMLRLEQLWATASQAKPYEAPQSPFSYCSRFLSQLGYSGQARRQHVHLLNRRGETFRDLKLLDKRPNRETHKIAVIYVGRAQEDKSSVMTNDTGSAEYEAFVSRLGWKIDVASHGGFRGGLPHNSKQFSEAIYYASATVEILFHVATLIPAISTEDHTAKMRHIGNDEVHIVWSDHSEPYDRSILKTKFADVIICIYPTVVPALYRVQILQKADIPPFGPLYDGAVVEESSLADLVRSTALYAGRACRHKLEGYQYFFQERADYMRSLIQSHSLESTTTYESFLTALMSPQLPKNSVPSVPPPDVGLVLRPSWRDSQRRHNERARQVLLQRRTQGPQNQETPAKALQPNFGARYSYPLQLGANPAATDV</sequence>
<dbReference type="STRING" id="947166.A0A1D1V877"/>
<evidence type="ECO:0000313" key="6">
    <source>
        <dbReference type="Proteomes" id="UP000186922"/>
    </source>
</evidence>
<name>A0A1D1V877_RAMVA</name>
<dbReference type="SUPFAM" id="SSF48371">
    <property type="entry name" value="ARM repeat"/>
    <property type="match status" value="1"/>
</dbReference>
<reference evidence="5 6" key="1">
    <citation type="journal article" date="2016" name="Nat. Commun.">
        <title>Extremotolerant tardigrade genome and improved radiotolerance of human cultured cells by tardigrade-unique protein.</title>
        <authorList>
            <person name="Hashimoto T."/>
            <person name="Horikawa D.D."/>
            <person name="Saito Y."/>
            <person name="Kuwahara H."/>
            <person name="Kozuka-Hata H."/>
            <person name="Shin-I T."/>
            <person name="Minakuchi Y."/>
            <person name="Ohishi K."/>
            <person name="Motoyama A."/>
            <person name="Aizu T."/>
            <person name="Enomoto A."/>
            <person name="Kondo K."/>
            <person name="Tanaka S."/>
            <person name="Hara Y."/>
            <person name="Koshikawa S."/>
            <person name="Sagara H."/>
            <person name="Miura T."/>
            <person name="Yokobori S."/>
            <person name="Miyagawa K."/>
            <person name="Suzuki Y."/>
            <person name="Kubo T."/>
            <person name="Oyama M."/>
            <person name="Kohara Y."/>
            <person name="Fujiyama A."/>
            <person name="Arakawa K."/>
            <person name="Katayama T."/>
            <person name="Toyoda A."/>
            <person name="Kunieda T."/>
        </authorList>
    </citation>
    <scope>NUCLEOTIDE SEQUENCE [LARGE SCALE GENOMIC DNA]</scope>
    <source>
        <strain evidence="5 6">YOKOZUNA-1</strain>
    </source>
</reference>
<keyword evidence="2" id="KW-0597">Phosphoprotein</keyword>
<dbReference type="InterPro" id="IPR046859">
    <property type="entry name" value="RGPA/RALGAPB_N"/>
</dbReference>
<dbReference type="EMBL" id="BDGG01000004">
    <property type="protein sequence ID" value="GAU97901.1"/>
    <property type="molecule type" value="Genomic_DNA"/>
</dbReference>
<dbReference type="PANTHER" id="PTHR10063:SF11">
    <property type="entry name" value="RHO GTPASE-ACTIVATING PROTEIN CG5521-RELATED"/>
    <property type="match status" value="1"/>
</dbReference>
<gene>
    <name evidence="5" type="primary">RvY_09124-1</name>
    <name evidence="5" type="synonym">RvY_09124.1</name>
    <name evidence="5" type="ORF">RvY_09124</name>
</gene>
<dbReference type="InterPro" id="IPR027107">
    <property type="entry name" value="Tuberin/Ral-act_asu"/>
</dbReference>
<evidence type="ECO:0000256" key="3">
    <source>
        <dbReference type="SAM" id="MobiDB-lite"/>
    </source>
</evidence>
<dbReference type="FunFam" id="3.40.50.11210:FF:000001">
    <property type="entry name" value="Ral GTPase-activating protein subunit alpha-1 isoform 1"/>
    <property type="match status" value="1"/>
</dbReference>
<dbReference type="Pfam" id="PF02145">
    <property type="entry name" value="Rap_GAP"/>
    <property type="match status" value="1"/>
</dbReference>
<organism evidence="5 6">
    <name type="scientific">Ramazzottius varieornatus</name>
    <name type="common">Water bear</name>
    <name type="synonym">Tardigrade</name>
    <dbReference type="NCBI Taxonomy" id="947166"/>
    <lineage>
        <taxon>Eukaryota</taxon>
        <taxon>Metazoa</taxon>
        <taxon>Ecdysozoa</taxon>
        <taxon>Tardigrada</taxon>
        <taxon>Eutardigrada</taxon>
        <taxon>Parachela</taxon>
        <taxon>Hypsibioidea</taxon>
        <taxon>Ramazzottiidae</taxon>
        <taxon>Ramazzottius</taxon>
    </lineage>
</organism>
<dbReference type="OrthoDB" id="19311at2759"/>
<feature type="region of interest" description="Disordered" evidence="3">
    <location>
        <begin position="416"/>
        <end position="437"/>
    </location>
</feature>
<keyword evidence="6" id="KW-1185">Reference proteome</keyword>
<feature type="region of interest" description="Disordered" evidence="3">
    <location>
        <begin position="650"/>
        <end position="708"/>
    </location>
</feature>
<accession>A0A1D1V877</accession>
<dbReference type="SUPFAM" id="SSF111347">
    <property type="entry name" value="Rap/Ran-GAP"/>
    <property type="match status" value="1"/>
</dbReference>